<evidence type="ECO:0000313" key="3">
    <source>
        <dbReference type="EMBL" id="UYG18184.1"/>
    </source>
</evidence>
<keyword evidence="4" id="KW-1185">Reference proteome</keyword>
<dbReference type="Pfam" id="PF07859">
    <property type="entry name" value="Abhydrolase_3"/>
    <property type="match status" value="1"/>
</dbReference>
<feature type="domain" description="Alpha/beta hydrolase fold-3" evidence="2">
    <location>
        <begin position="50"/>
        <end position="250"/>
    </location>
</feature>
<dbReference type="PANTHER" id="PTHR48081">
    <property type="entry name" value="AB HYDROLASE SUPERFAMILY PROTEIN C4A8.06C"/>
    <property type="match status" value="1"/>
</dbReference>
<organism evidence="3 4">
    <name type="scientific">Brachybacterium huguangmaarense</name>
    <dbReference type="NCBI Taxonomy" id="1652028"/>
    <lineage>
        <taxon>Bacteria</taxon>
        <taxon>Bacillati</taxon>
        <taxon>Actinomycetota</taxon>
        <taxon>Actinomycetes</taxon>
        <taxon>Micrococcales</taxon>
        <taxon>Dermabacteraceae</taxon>
        <taxon>Brachybacterium</taxon>
    </lineage>
</organism>
<dbReference type="InterPro" id="IPR050300">
    <property type="entry name" value="GDXG_lipolytic_enzyme"/>
</dbReference>
<evidence type="ECO:0000259" key="2">
    <source>
        <dbReference type="Pfam" id="PF07859"/>
    </source>
</evidence>
<reference evidence="3" key="1">
    <citation type="submission" date="2022-10" db="EMBL/GenBank/DDBJ databases">
        <title>Whole-Genome Sequencing of Brachybacterium huguangmaarense BRM-3, Isolated from Betula schmidtii.</title>
        <authorList>
            <person name="Haam D."/>
        </authorList>
    </citation>
    <scope>NUCLEOTIDE SEQUENCE</scope>
    <source>
        <strain evidence="3">BRM-3</strain>
    </source>
</reference>
<evidence type="ECO:0000313" key="4">
    <source>
        <dbReference type="Proteomes" id="UP001164305"/>
    </source>
</evidence>
<dbReference type="GO" id="GO:0016787">
    <property type="term" value="F:hydrolase activity"/>
    <property type="evidence" value="ECO:0007669"/>
    <property type="project" value="UniProtKB-KW"/>
</dbReference>
<gene>
    <name evidence="3" type="ORF">BRM3_02910</name>
</gene>
<dbReference type="Gene3D" id="3.40.50.1820">
    <property type="entry name" value="alpha/beta hydrolase"/>
    <property type="match status" value="1"/>
</dbReference>
<accession>A0ABY6G6D7</accession>
<dbReference type="SUPFAM" id="SSF53474">
    <property type="entry name" value="alpha/beta-Hydrolases"/>
    <property type="match status" value="1"/>
</dbReference>
<protein>
    <submittedName>
        <fullName evidence="3">Alpha/beta hydrolase</fullName>
    </submittedName>
</protein>
<dbReference type="PANTHER" id="PTHR48081:SF8">
    <property type="entry name" value="ALPHA_BETA HYDROLASE FOLD-3 DOMAIN-CONTAINING PROTEIN-RELATED"/>
    <property type="match status" value="1"/>
</dbReference>
<dbReference type="EMBL" id="CP107020">
    <property type="protein sequence ID" value="UYG18184.1"/>
    <property type="molecule type" value="Genomic_DNA"/>
</dbReference>
<evidence type="ECO:0000256" key="1">
    <source>
        <dbReference type="ARBA" id="ARBA00022801"/>
    </source>
</evidence>
<proteinExistence type="predicted"/>
<keyword evidence="1 3" id="KW-0378">Hydrolase</keyword>
<dbReference type="Proteomes" id="UP001164305">
    <property type="component" value="Chromosome"/>
</dbReference>
<dbReference type="InterPro" id="IPR013094">
    <property type="entry name" value="AB_hydrolase_3"/>
</dbReference>
<sequence>MTRTQRPTKPSRRLVPRALVTRERIGGVGETVPGVPVTWIDRPRSRTAAVIHLHGGAHVAGEQPEHWRWLEELRRRSGAAAAMIHYRMPPTSPFPAALDDVLAVIRDLRERADVRDGGWVLSGDSSGGGLALAVLAALRDEGIPLPAGVILLSPWTDLTLADPLVAAREDRDRVLSAPALARCAHEYAGGYALTDPRVSPRFASFEALPPVLLFAGSEEILLGDARALAEALRAAGVPVAFTEQPGGQHDDAVMSDGPAAQWALRRQIAFVREACGLRA</sequence>
<name>A0ABY6G6D7_9MICO</name>
<dbReference type="InterPro" id="IPR029058">
    <property type="entry name" value="AB_hydrolase_fold"/>
</dbReference>